<dbReference type="InterPro" id="IPR038766">
    <property type="entry name" value="Membrane_comp_ABC_pdt"/>
</dbReference>
<keyword evidence="4 7" id="KW-1133">Transmembrane helix</keyword>
<evidence type="ECO:0000256" key="3">
    <source>
        <dbReference type="ARBA" id="ARBA00022692"/>
    </source>
</evidence>
<evidence type="ECO:0000259" key="9">
    <source>
        <dbReference type="Pfam" id="PF12704"/>
    </source>
</evidence>
<feature type="domain" description="ABC3 transporter permease C-terminal" evidence="8">
    <location>
        <begin position="502"/>
        <end position="618"/>
    </location>
</feature>
<protein>
    <submittedName>
        <fullName evidence="10">ABC transporter permease</fullName>
    </submittedName>
</protein>
<dbReference type="EMBL" id="DVMJ01000051">
    <property type="protein sequence ID" value="HIU13566.1"/>
    <property type="molecule type" value="Genomic_DNA"/>
</dbReference>
<dbReference type="InterPro" id="IPR003838">
    <property type="entry name" value="ABC3_permease_C"/>
</dbReference>
<dbReference type="InterPro" id="IPR025857">
    <property type="entry name" value="MacB_PCD"/>
</dbReference>
<dbReference type="AlphaFoldDB" id="A0A9D1HNA1"/>
<feature type="domain" description="MacB-like periplasmic core" evidence="9">
    <location>
        <begin position="674"/>
        <end position="846"/>
    </location>
</feature>
<keyword evidence="6" id="KW-0175">Coiled coil</keyword>
<feature type="domain" description="ABC3 transporter permease C-terminal" evidence="8">
    <location>
        <begin position="907"/>
        <end position="1012"/>
    </location>
</feature>
<feature type="coiled-coil region" evidence="6">
    <location>
        <begin position="277"/>
        <end position="364"/>
    </location>
</feature>
<comment type="subcellular location">
    <subcellularLocation>
        <location evidence="1">Cell membrane</location>
        <topology evidence="1">Multi-pass membrane protein</topology>
    </subcellularLocation>
</comment>
<evidence type="ECO:0000256" key="1">
    <source>
        <dbReference type="ARBA" id="ARBA00004651"/>
    </source>
</evidence>
<evidence type="ECO:0000313" key="10">
    <source>
        <dbReference type="EMBL" id="HIU13566.1"/>
    </source>
</evidence>
<comment type="caution">
    <text evidence="10">The sequence shown here is derived from an EMBL/GenBank/DDBJ whole genome shotgun (WGS) entry which is preliminary data.</text>
</comment>
<dbReference type="GO" id="GO:0005886">
    <property type="term" value="C:plasma membrane"/>
    <property type="evidence" value="ECO:0007669"/>
    <property type="project" value="UniProtKB-SubCell"/>
</dbReference>
<keyword evidence="5 7" id="KW-0472">Membrane</keyword>
<evidence type="ECO:0000313" key="11">
    <source>
        <dbReference type="Proteomes" id="UP000824175"/>
    </source>
</evidence>
<evidence type="ECO:0000259" key="8">
    <source>
        <dbReference type="Pfam" id="PF02687"/>
    </source>
</evidence>
<feature type="transmembrane region" description="Helical" evidence="7">
    <location>
        <begin position="903"/>
        <end position="923"/>
    </location>
</feature>
<evidence type="ECO:0000256" key="2">
    <source>
        <dbReference type="ARBA" id="ARBA00022475"/>
    </source>
</evidence>
<keyword evidence="3 7" id="KW-0812">Transmembrane</keyword>
<feature type="transmembrane region" description="Helical" evidence="7">
    <location>
        <begin position="998"/>
        <end position="1016"/>
    </location>
</feature>
<organism evidence="10 11">
    <name type="scientific">Candidatus Fimiplasma intestinipullorum</name>
    <dbReference type="NCBI Taxonomy" id="2840825"/>
    <lineage>
        <taxon>Bacteria</taxon>
        <taxon>Bacillati</taxon>
        <taxon>Bacillota</taxon>
        <taxon>Clostridia</taxon>
        <taxon>Eubacteriales</taxon>
        <taxon>Candidatus Fimiplasma</taxon>
    </lineage>
</organism>
<keyword evidence="2" id="KW-1003">Cell membrane</keyword>
<feature type="transmembrane region" description="Helical" evidence="7">
    <location>
        <begin position="502"/>
        <end position="523"/>
    </location>
</feature>
<evidence type="ECO:0000256" key="7">
    <source>
        <dbReference type="SAM" id="Phobius"/>
    </source>
</evidence>
<reference evidence="10" key="1">
    <citation type="submission" date="2020-10" db="EMBL/GenBank/DDBJ databases">
        <authorList>
            <person name="Gilroy R."/>
        </authorList>
    </citation>
    <scope>NUCLEOTIDE SEQUENCE</scope>
    <source>
        <strain evidence="10">CHK195-11698</strain>
    </source>
</reference>
<dbReference type="Pfam" id="PF02687">
    <property type="entry name" value="FtsX"/>
    <property type="match status" value="2"/>
</dbReference>
<dbReference type="PANTHER" id="PTHR30287:SF1">
    <property type="entry name" value="INNER MEMBRANE PROTEIN"/>
    <property type="match status" value="1"/>
</dbReference>
<gene>
    <name evidence="10" type="ORF">IAD15_05800</name>
</gene>
<proteinExistence type="predicted"/>
<feature type="coiled-coil region" evidence="6">
    <location>
        <begin position="414"/>
        <end position="466"/>
    </location>
</feature>
<evidence type="ECO:0000256" key="5">
    <source>
        <dbReference type="ARBA" id="ARBA00023136"/>
    </source>
</evidence>
<dbReference type="Proteomes" id="UP000824175">
    <property type="component" value="Unassembled WGS sequence"/>
</dbReference>
<accession>A0A9D1HNA1</accession>
<feature type="transmembrane region" description="Helical" evidence="7">
    <location>
        <begin position="958"/>
        <end position="978"/>
    </location>
</feature>
<feature type="transmembrane region" description="Helical" evidence="7">
    <location>
        <begin position="595"/>
        <end position="618"/>
    </location>
</feature>
<feature type="transmembrane region" description="Helical" evidence="7">
    <location>
        <begin position="670"/>
        <end position="690"/>
    </location>
</feature>
<sequence>MKKYKTFFKLQWRMIWKTRSRFLSVLLIIFLGTAFFAGLRITPQVMNTSADRYLDNQNYADLTLIPTYGATDEDIAEILKIDGVQSATGVYVFDALASFDSYQDGVVVYSYQSDVNTPYLTDGRLPENDMECLVDLQYLNDHPEMELGDTVTLSNDQGEQTFTVVGFAKDVRQLIYYNRGTNTYGSGQSVGFIIINPTPAKALGLNQELIDLLGTDAFYNQVLIQVEGADALNVFSDEYDQLLEGVKADIEDCIQARLDERYDTLVGDKLALLEEPRKQYEEGLQAYENGVAQFEIETKQAEIALIESRMQILEGRQQLVDAKGQFTEGSSAITSEIDNLNSQLAALQSQLDELRHSINDQDSAPDLSEGDEIVVDGDATSEMTALIDEMDTAISEMNSTLSGLSQYVDAALQLESGELALDKAELQLEVGEQQLALTKQQTQDQLDVAKAELDAAKVQLDEAEAQINQIPQPTYYLLDKDLNEGTASFKSDSDRIGAIAELFPLTFFLVAALVSLTTMTRMVEEQRSQSGTLRALGYSKVAVMMQYICYALLATAIGSILGILFGSFFFPYIIYSLYCLMMYDVPQTMVYCWNVSIYALTIVIAVFVTLLATMFASYSELTLMPAILMRPKAPKLGKRILLEKVTWLWKRLNFNQKVTMRNIFRYKKRFFMSIIGIAGCTALIVTGFGVKYSITDMTERQFNEIWLYDGSVTYTDEYTLEEMNAKRDELKTNAQISDVMTALQLTGTGSGQSDKTLDMTLMVPSSLNRIDSYFTLREDGSQDEITLGDDGVVLSIKAAELLDVGVGDTIQFTYNDTSYTMTISAITENYMQHFIYMSSTYYASVFGEEAQYNACLFNTTESLDEDTANVLGKMLMNDESVSSVTFVHQLADQLNTQMESVDIVVWVLIISAALLAFVVLYNLTNININERISEIATIKVLGFRNKEVYDYVFRENTILSVIGTLIGLFLGVFLHHFIMNTVEVDMIMFVRTIRPISFVFAIVLTMMFTYLIDLFMRRVLRRIDMVSSLKSIE</sequence>
<name>A0A9D1HNA1_9FIRM</name>
<reference evidence="10" key="2">
    <citation type="journal article" date="2021" name="PeerJ">
        <title>Extensive microbial diversity within the chicken gut microbiome revealed by metagenomics and culture.</title>
        <authorList>
            <person name="Gilroy R."/>
            <person name="Ravi A."/>
            <person name="Getino M."/>
            <person name="Pursley I."/>
            <person name="Horton D.L."/>
            <person name="Alikhan N.F."/>
            <person name="Baker D."/>
            <person name="Gharbi K."/>
            <person name="Hall N."/>
            <person name="Watson M."/>
            <person name="Adriaenssens E.M."/>
            <person name="Foster-Nyarko E."/>
            <person name="Jarju S."/>
            <person name="Secka A."/>
            <person name="Antonio M."/>
            <person name="Oren A."/>
            <person name="Chaudhuri R.R."/>
            <person name="La Ragione R."/>
            <person name="Hildebrand F."/>
            <person name="Pallen M.J."/>
        </authorList>
    </citation>
    <scope>NUCLEOTIDE SEQUENCE</scope>
    <source>
        <strain evidence="10">CHK195-11698</strain>
    </source>
</reference>
<feature type="transmembrane region" description="Helical" evidence="7">
    <location>
        <begin position="544"/>
        <end position="575"/>
    </location>
</feature>
<evidence type="ECO:0000256" key="6">
    <source>
        <dbReference type="SAM" id="Coils"/>
    </source>
</evidence>
<evidence type="ECO:0000256" key="4">
    <source>
        <dbReference type="ARBA" id="ARBA00022989"/>
    </source>
</evidence>
<dbReference type="Pfam" id="PF12704">
    <property type="entry name" value="MacB_PCD"/>
    <property type="match status" value="1"/>
</dbReference>
<dbReference type="PANTHER" id="PTHR30287">
    <property type="entry name" value="MEMBRANE COMPONENT OF PREDICTED ABC SUPERFAMILY METABOLITE UPTAKE TRANSPORTER"/>
    <property type="match status" value="1"/>
</dbReference>